<dbReference type="Pfam" id="PF16868">
    <property type="entry name" value="NMT1_3"/>
    <property type="match status" value="1"/>
</dbReference>
<evidence type="ECO:0008006" key="4">
    <source>
        <dbReference type="Google" id="ProtNLM"/>
    </source>
</evidence>
<evidence type="ECO:0000313" key="3">
    <source>
        <dbReference type="Proteomes" id="UP000294506"/>
    </source>
</evidence>
<dbReference type="SUPFAM" id="SSF53850">
    <property type="entry name" value="Periplasmic binding protein-like II"/>
    <property type="match status" value="1"/>
</dbReference>
<evidence type="ECO:0000256" key="1">
    <source>
        <dbReference type="SAM" id="SignalP"/>
    </source>
</evidence>
<name>A0A4R7G782_9MICC</name>
<protein>
    <recommendedName>
        <fullName evidence="4">TRAP transporter TAXI family solute receptor</fullName>
    </recommendedName>
</protein>
<dbReference type="InterPro" id="IPR011852">
    <property type="entry name" value="TRAP_TAXI"/>
</dbReference>
<dbReference type="AlphaFoldDB" id="A0A4R7G782"/>
<dbReference type="PANTHER" id="PTHR42941">
    <property type="entry name" value="SLL1037 PROTEIN"/>
    <property type="match status" value="1"/>
</dbReference>
<dbReference type="Proteomes" id="UP000294506">
    <property type="component" value="Unassembled WGS sequence"/>
</dbReference>
<feature type="chain" id="PRO_5039717033" description="TRAP transporter TAXI family solute receptor" evidence="1">
    <location>
        <begin position="35"/>
        <end position="342"/>
    </location>
</feature>
<evidence type="ECO:0000313" key="2">
    <source>
        <dbReference type="EMBL" id="TDS87320.1"/>
    </source>
</evidence>
<reference evidence="2 3" key="1">
    <citation type="submission" date="2019-03" db="EMBL/GenBank/DDBJ databases">
        <title>Genomic Encyclopedia of Type Strains, Phase III (KMG-III): the genomes of soil and plant-associated and newly described type strains.</title>
        <authorList>
            <person name="Whitman W."/>
        </authorList>
    </citation>
    <scope>NUCLEOTIDE SEQUENCE [LARGE SCALE GENOMIC DNA]</scope>
    <source>
        <strain evidence="2 3">DSM 27373</strain>
    </source>
</reference>
<proteinExistence type="predicted"/>
<dbReference type="PANTHER" id="PTHR42941:SF1">
    <property type="entry name" value="SLL1037 PROTEIN"/>
    <property type="match status" value="1"/>
</dbReference>
<keyword evidence="3" id="KW-1185">Reference proteome</keyword>
<gene>
    <name evidence="2" type="ORF">EV640_101102</name>
</gene>
<dbReference type="NCBIfam" id="TIGR02122">
    <property type="entry name" value="TRAP_TAXI"/>
    <property type="match status" value="1"/>
</dbReference>
<dbReference type="EMBL" id="SOAN01000001">
    <property type="protein sequence ID" value="TDS87320.1"/>
    <property type="molecule type" value="Genomic_DNA"/>
</dbReference>
<dbReference type="Gene3D" id="3.40.190.10">
    <property type="entry name" value="Periplasmic binding protein-like II"/>
    <property type="match status" value="2"/>
</dbReference>
<keyword evidence="1" id="KW-0732">Signal</keyword>
<organism evidence="2 3">
    <name type="scientific">Nesterenkonia aurantiaca</name>
    <dbReference type="NCBI Taxonomy" id="1436010"/>
    <lineage>
        <taxon>Bacteria</taxon>
        <taxon>Bacillati</taxon>
        <taxon>Actinomycetota</taxon>
        <taxon>Actinomycetes</taxon>
        <taxon>Micrococcales</taxon>
        <taxon>Micrococcaceae</taxon>
        <taxon>Nesterenkonia</taxon>
    </lineage>
</organism>
<comment type="caution">
    <text evidence="2">The sequence shown here is derived from an EMBL/GenBank/DDBJ whole genome shotgun (WGS) entry which is preliminary data.</text>
</comment>
<sequence>MSTEITAAPRRWSLTLGASAAAAALLLTACGDDAEGGGDASAEGDVGSMDAEFITIGTGGSSGVYYQIGATMSDMLAGELDADTSVQATGASAENINMMTDGDAEMIFAMGDAVVQAGEGSGPFEDEPRDNLMALAALYPNTVQVVATEASGIESIEDLAGRSVAVGDVGSGVELNARTVLDAHGLSYEDLNEDFLSYAEATDQMANGHIDAAFVTSGLPNPTLTELGTNTDFIVLPIEGEGAENLLGDYDYFAEDVIPGGTYLADEDVTTVGVTNHLMISADLSEDAGYDITAALFDNLERLQGSHSAAEQITLESVTEGLVVPLHPGAQRYFEEQGVELD</sequence>
<accession>A0A4R7G782</accession>
<feature type="signal peptide" evidence="1">
    <location>
        <begin position="1"/>
        <end position="34"/>
    </location>
</feature>
<dbReference type="CDD" id="cd13567">
    <property type="entry name" value="PBP2_TtGluBP"/>
    <property type="match status" value="1"/>
</dbReference>
<dbReference type="RefSeq" id="WP_036474284.1">
    <property type="nucleotide sequence ID" value="NZ_SOAN01000001.1"/>
</dbReference>